<gene>
    <name evidence="3" type="ORF">D5S18_07400</name>
</gene>
<evidence type="ECO:0000256" key="1">
    <source>
        <dbReference type="ARBA" id="ARBA00023002"/>
    </source>
</evidence>
<sequence length="132" mass="14233">MADLDDAKTILTTTYRRSGEPVSTPTWMTPLAANTLGFWTSSASGKAKRLRRDSRVVVQPCNQRGVPRPGATAVQGTAQLFTSGPVFDRVQAAIKAKYGVQVPISKFFNWVGHLLRGGAPYGDIVVVVTIQS</sequence>
<dbReference type="GO" id="GO:0070967">
    <property type="term" value="F:coenzyme F420 binding"/>
    <property type="evidence" value="ECO:0007669"/>
    <property type="project" value="TreeGrafter"/>
</dbReference>
<dbReference type="EC" id="1.-.-.-" evidence="3"/>
<keyword evidence="4" id="KW-1185">Reference proteome</keyword>
<dbReference type="PANTHER" id="PTHR35176">
    <property type="entry name" value="HEME OXYGENASE HI_0854-RELATED"/>
    <property type="match status" value="1"/>
</dbReference>
<comment type="caution">
    <text evidence="3">The sequence shown here is derived from an EMBL/GenBank/DDBJ whole genome shotgun (WGS) entry which is preliminary data.</text>
</comment>
<evidence type="ECO:0000313" key="3">
    <source>
        <dbReference type="EMBL" id="RJO77565.1"/>
    </source>
</evidence>
<evidence type="ECO:0000259" key="2">
    <source>
        <dbReference type="Pfam" id="PF01243"/>
    </source>
</evidence>
<dbReference type="NCBIfam" id="TIGR03666">
    <property type="entry name" value="Rv2061_F420"/>
    <property type="match status" value="1"/>
</dbReference>
<feature type="domain" description="Pyridoxamine 5'-phosphate oxidase N-terminal" evidence="2">
    <location>
        <begin position="5"/>
        <end position="102"/>
    </location>
</feature>
<dbReference type="SUPFAM" id="SSF50475">
    <property type="entry name" value="FMN-binding split barrel"/>
    <property type="match status" value="1"/>
</dbReference>
<dbReference type="AlphaFoldDB" id="A0A3A4KPT4"/>
<dbReference type="PANTHER" id="PTHR35176:SF11">
    <property type="entry name" value="PYRIDOXAMINE 5'-PHOSPHATE OXIDASE FAMILY PROTEIN"/>
    <property type="match status" value="1"/>
</dbReference>
<evidence type="ECO:0000313" key="4">
    <source>
        <dbReference type="Proteomes" id="UP000266677"/>
    </source>
</evidence>
<dbReference type="RefSeq" id="WP_120039088.1">
    <property type="nucleotide sequence ID" value="NZ_QZFU01000015.1"/>
</dbReference>
<dbReference type="InterPro" id="IPR011576">
    <property type="entry name" value="Pyridox_Oxase_N"/>
</dbReference>
<dbReference type="InterPro" id="IPR012349">
    <property type="entry name" value="Split_barrel_FMN-bd"/>
</dbReference>
<dbReference type="GO" id="GO:0005829">
    <property type="term" value="C:cytosol"/>
    <property type="evidence" value="ECO:0007669"/>
    <property type="project" value="TreeGrafter"/>
</dbReference>
<organism evidence="3 4">
    <name type="scientific">Nocardia panacis</name>
    <dbReference type="NCBI Taxonomy" id="2340916"/>
    <lineage>
        <taxon>Bacteria</taxon>
        <taxon>Bacillati</taxon>
        <taxon>Actinomycetota</taxon>
        <taxon>Actinomycetes</taxon>
        <taxon>Mycobacteriales</taxon>
        <taxon>Nocardiaceae</taxon>
        <taxon>Nocardia</taxon>
    </lineage>
</organism>
<protein>
    <submittedName>
        <fullName evidence="3">PPOX class F420-dependent oxidoreductase</fullName>
        <ecNumber evidence="3">1.-.-.-</ecNumber>
    </submittedName>
</protein>
<dbReference type="EMBL" id="QZFU01000015">
    <property type="protein sequence ID" value="RJO77565.1"/>
    <property type="molecule type" value="Genomic_DNA"/>
</dbReference>
<proteinExistence type="predicted"/>
<dbReference type="OrthoDB" id="4566013at2"/>
<accession>A0A3A4KPT4</accession>
<dbReference type="Gene3D" id="2.30.110.10">
    <property type="entry name" value="Electron Transport, Fmn-binding Protein, Chain A"/>
    <property type="match status" value="1"/>
</dbReference>
<dbReference type="InterPro" id="IPR052019">
    <property type="entry name" value="F420H2_bilvrd_red/Heme_oxyg"/>
</dbReference>
<reference evidence="3 4" key="1">
    <citation type="submission" date="2018-09" db="EMBL/GenBank/DDBJ databases">
        <title>YIM PH21274 draft genome.</title>
        <authorList>
            <person name="Miao C."/>
        </authorList>
    </citation>
    <scope>NUCLEOTIDE SEQUENCE [LARGE SCALE GENOMIC DNA]</scope>
    <source>
        <strain evidence="3 4">YIM PH 21724</strain>
    </source>
</reference>
<dbReference type="Proteomes" id="UP000266677">
    <property type="component" value="Unassembled WGS sequence"/>
</dbReference>
<dbReference type="Pfam" id="PF01243">
    <property type="entry name" value="PNPOx_N"/>
    <property type="match status" value="1"/>
</dbReference>
<name>A0A3A4KPT4_9NOCA</name>
<keyword evidence="1 3" id="KW-0560">Oxidoreductase</keyword>
<dbReference type="GO" id="GO:0016627">
    <property type="term" value="F:oxidoreductase activity, acting on the CH-CH group of donors"/>
    <property type="evidence" value="ECO:0007669"/>
    <property type="project" value="TreeGrafter"/>
</dbReference>
<dbReference type="InterPro" id="IPR019965">
    <property type="entry name" value="PPOX_F420-dep_Rv2061_put"/>
</dbReference>